<feature type="active site" description="Charge relay system" evidence="5">
    <location>
        <position position="112"/>
    </location>
</feature>
<keyword evidence="6" id="KW-0812">Transmembrane</keyword>
<dbReference type="InterPro" id="IPR023827">
    <property type="entry name" value="Peptidase_S8_Asp-AS"/>
</dbReference>
<keyword evidence="6" id="KW-1133">Transmembrane helix</keyword>
<dbReference type="SUPFAM" id="SSF52743">
    <property type="entry name" value="Subtilisin-like"/>
    <property type="match status" value="1"/>
</dbReference>
<dbReference type="RefSeq" id="WP_227570270.1">
    <property type="nucleotide sequence ID" value="NZ_CP101988.1"/>
</dbReference>
<feature type="active site" description="Charge relay system" evidence="5">
    <location>
        <position position="76"/>
    </location>
</feature>
<keyword evidence="4 5" id="KW-0720">Serine protease</keyword>
<dbReference type="EMBL" id="CP101988">
    <property type="protein sequence ID" value="UUI74863.1"/>
    <property type="molecule type" value="Genomic_DNA"/>
</dbReference>
<dbReference type="Proteomes" id="UP001316189">
    <property type="component" value="Chromosome"/>
</dbReference>
<dbReference type="InterPro" id="IPR022398">
    <property type="entry name" value="Peptidase_S8_His-AS"/>
</dbReference>
<accession>A0ABY5KYF8</accession>
<dbReference type="Gene3D" id="3.40.50.200">
    <property type="entry name" value="Peptidase S8/S53 domain"/>
    <property type="match status" value="1"/>
</dbReference>
<dbReference type="PROSITE" id="PS00137">
    <property type="entry name" value="SUBTILASE_HIS"/>
    <property type="match status" value="1"/>
</dbReference>
<dbReference type="PROSITE" id="PS00136">
    <property type="entry name" value="SUBTILASE_ASP"/>
    <property type="match status" value="1"/>
</dbReference>
<dbReference type="PANTHER" id="PTHR43806">
    <property type="entry name" value="PEPTIDASE S8"/>
    <property type="match status" value="1"/>
</dbReference>
<keyword evidence="6" id="KW-0472">Membrane</keyword>
<comment type="similarity">
    <text evidence="1 5">Belongs to the peptidase S8 family.</text>
</comment>
<evidence type="ECO:0000313" key="8">
    <source>
        <dbReference type="EMBL" id="UUI74863.1"/>
    </source>
</evidence>
<feature type="active site" description="Charge relay system" evidence="5">
    <location>
        <position position="290"/>
    </location>
</feature>
<protein>
    <submittedName>
        <fullName evidence="8">S8 family serine peptidase</fullName>
    </submittedName>
</protein>
<dbReference type="Pfam" id="PF00082">
    <property type="entry name" value="Peptidase_S8"/>
    <property type="match status" value="1"/>
</dbReference>
<evidence type="ECO:0000259" key="7">
    <source>
        <dbReference type="Pfam" id="PF00082"/>
    </source>
</evidence>
<dbReference type="PANTHER" id="PTHR43806:SF11">
    <property type="entry name" value="CEREVISIN-RELATED"/>
    <property type="match status" value="1"/>
</dbReference>
<keyword evidence="9" id="KW-1185">Reference proteome</keyword>
<dbReference type="InterPro" id="IPR015500">
    <property type="entry name" value="Peptidase_S8_subtilisin-rel"/>
</dbReference>
<evidence type="ECO:0000256" key="1">
    <source>
        <dbReference type="ARBA" id="ARBA00011073"/>
    </source>
</evidence>
<name>A0ABY5KYF8_9CELL</name>
<dbReference type="InterPro" id="IPR050131">
    <property type="entry name" value="Peptidase_S8_subtilisin-like"/>
</dbReference>
<sequence>MTPGARRSTHLVVGLVAIVAAGGVVSQGSAAVAAEVACAPGTTMYVPDAPPALARLASEAAWRTATGAGVVVAVVDSGVDAGNAHLADAVLPGVDLVGADGDPAGLTDTDGHGTAVAGQIAARAVPGSGVVGLAPEAMVLPVRVFVADDEQAVRDGVGPRADRVAAGIRYAAEHGARVVNVSMSTTEDSPELRAAVQDATRAGALVVASVGNRAASGAAAGAAAGVADGPRYPAAYPEVLAVTAVDDADQVAEGSVRGAHVGVAAPGTNVLTTYHAAGDCMLAGDLASTSFATAYVSAAAALLVERYPEETPAQWRHRLEVTAARVHPGERDDQMGWGLIRPDQALAFVDDGSAAGPVSPVHGRPPAASDAVEHVMVEVRADPLATTRSVGAWWTLGGLTAVLLAVLAARLGGTRRRQAKASSS</sequence>
<feature type="transmembrane region" description="Helical" evidence="6">
    <location>
        <begin position="392"/>
        <end position="412"/>
    </location>
</feature>
<feature type="domain" description="Peptidase S8/S53" evidence="7">
    <location>
        <begin position="67"/>
        <end position="338"/>
    </location>
</feature>
<evidence type="ECO:0000256" key="5">
    <source>
        <dbReference type="PROSITE-ProRule" id="PRU01240"/>
    </source>
</evidence>
<keyword evidence="2 5" id="KW-0645">Protease</keyword>
<evidence type="ECO:0000313" key="9">
    <source>
        <dbReference type="Proteomes" id="UP001316189"/>
    </source>
</evidence>
<dbReference type="InterPro" id="IPR000209">
    <property type="entry name" value="Peptidase_S8/S53_dom"/>
</dbReference>
<evidence type="ECO:0000256" key="2">
    <source>
        <dbReference type="ARBA" id="ARBA00022670"/>
    </source>
</evidence>
<proteinExistence type="inferred from homology"/>
<evidence type="ECO:0000256" key="6">
    <source>
        <dbReference type="SAM" id="Phobius"/>
    </source>
</evidence>
<reference evidence="8 9" key="1">
    <citation type="submission" date="2022-07" db="EMBL/GenBank/DDBJ databases">
        <title>Novel species in genus cellulomonas.</title>
        <authorList>
            <person name="Ye L."/>
        </authorList>
    </citation>
    <scope>NUCLEOTIDE SEQUENCE [LARGE SCALE GENOMIC DNA]</scope>
    <source>
        <strain evidence="9">zg-Y338</strain>
    </source>
</reference>
<organism evidence="8 9">
    <name type="scientific">Cellulomonas chengniuliangii</name>
    <dbReference type="NCBI Taxonomy" id="2968084"/>
    <lineage>
        <taxon>Bacteria</taxon>
        <taxon>Bacillati</taxon>
        <taxon>Actinomycetota</taxon>
        <taxon>Actinomycetes</taxon>
        <taxon>Micrococcales</taxon>
        <taxon>Cellulomonadaceae</taxon>
        <taxon>Cellulomonas</taxon>
    </lineage>
</organism>
<dbReference type="PRINTS" id="PR00723">
    <property type="entry name" value="SUBTILISIN"/>
</dbReference>
<gene>
    <name evidence="8" type="ORF">NP064_13910</name>
</gene>
<evidence type="ECO:0000256" key="3">
    <source>
        <dbReference type="ARBA" id="ARBA00022801"/>
    </source>
</evidence>
<keyword evidence="3 5" id="KW-0378">Hydrolase</keyword>
<dbReference type="PROSITE" id="PS51892">
    <property type="entry name" value="SUBTILASE"/>
    <property type="match status" value="1"/>
</dbReference>
<dbReference type="InterPro" id="IPR036852">
    <property type="entry name" value="Peptidase_S8/S53_dom_sf"/>
</dbReference>
<evidence type="ECO:0000256" key="4">
    <source>
        <dbReference type="ARBA" id="ARBA00022825"/>
    </source>
</evidence>